<evidence type="ECO:0000256" key="3">
    <source>
        <dbReference type="ARBA" id="ARBA00022723"/>
    </source>
</evidence>
<sequence length="143" mass="15700">MMAFVADASMTLAWYLRDEDAESANRVRERLLGEGICVPAHWALEVCNALLVATRHGRITIQEMSELLPDLRLLPETVDHQTDAAAWSTTLDLAKAHGLTLYDAAYLELALRRELPLATLDKRLYGAAIAAGVAIVPEMQKGS</sequence>
<dbReference type="PANTHER" id="PTHR35901:SF1">
    <property type="entry name" value="EXONUCLEASE VAPC9"/>
    <property type="match status" value="1"/>
</dbReference>
<dbReference type="EMBL" id="PSYR01000002">
    <property type="protein sequence ID" value="RCN57016.1"/>
    <property type="molecule type" value="Genomic_DNA"/>
</dbReference>
<dbReference type="InterPro" id="IPR029060">
    <property type="entry name" value="PIN-like_dom_sf"/>
</dbReference>
<dbReference type="SUPFAM" id="SSF88723">
    <property type="entry name" value="PIN domain-like"/>
    <property type="match status" value="1"/>
</dbReference>
<dbReference type="InterPro" id="IPR051619">
    <property type="entry name" value="TypeII_TA_RNase_PINc/VapC"/>
</dbReference>
<feature type="binding site" evidence="6">
    <location>
        <position position="7"/>
    </location>
    <ligand>
        <name>Mg(2+)</name>
        <dbReference type="ChEBI" id="CHEBI:18420"/>
    </ligand>
</feature>
<name>A0A368HEZ7_9GAMM</name>
<dbReference type="Gene3D" id="3.40.50.1010">
    <property type="entry name" value="5'-nuclease"/>
    <property type="match status" value="1"/>
</dbReference>
<organism evidence="8 9">
    <name type="scientific">Acidiferrobacter thiooxydans</name>
    <dbReference type="NCBI Taxonomy" id="163359"/>
    <lineage>
        <taxon>Bacteria</taxon>
        <taxon>Pseudomonadati</taxon>
        <taxon>Pseudomonadota</taxon>
        <taxon>Gammaproteobacteria</taxon>
        <taxon>Acidiferrobacterales</taxon>
        <taxon>Acidiferrobacteraceae</taxon>
        <taxon>Acidiferrobacter</taxon>
    </lineage>
</organism>
<dbReference type="GO" id="GO:0090729">
    <property type="term" value="F:toxin activity"/>
    <property type="evidence" value="ECO:0007669"/>
    <property type="project" value="UniProtKB-KW"/>
</dbReference>
<protein>
    <recommendedName>
        <fullName evidence="6">Ribonuclease VapC</fullName>
        <shortName evidence="6">RNase VapC</shortName>
        <ecNumber evidence="6">3.1.-.-</ecNumber>
    </recommendedName>
    <alternativeName>
        <fullName evidence="6">Toxin VapC</fullName>
    </alternativeName>
</protein>
<keyword evidence="6" id="KW-0800">Toxin</keyword>
<dbReference type="AlphaFoldDB" id="A0A368HEZ7"/>
<comment type="caution">
    <text evidence="8">The sequence shown here is derived from an EMBL/GenBank/DDBJ whole genome shotgun (WGS) entry which is preliminary data.</text>
</comment>
<keyword evidence="9" id="KW-1185">Reference proteome</keyword>
<dbReference type="GO" id="GO:0004540">
    <property type="term" value="F:RNA nuclease activity"/>
    <property type="evidence" value="ECO:0007669"/>
    <property type="project" value="InterPro"/>
</dbReference>
<keyword evidence="5 6" id="KW-0460">Magnesium</keyword>
<keyword evidence="4 6" id="KW-0378">Hydrolase</keyword>
<comment type="cofactor">
    <cofactor evidence="6">
        <name>Mg(2+)</name>
        <dbReference type="ChEBI" id="CHEBI:18420"/>
    </cofactor>
</comment>
<feature type="domain" description="PIN" evidence="7">
    <location>
        <begin position="5"/>
        <end position="127"/>
    </location>
</feature>
<comment type="similarity">
    <text evidence="6">Belongs to the PINc/VapC protein family.</text>
</comment>
<evidence type="ECO:0000256" key="6">
    <source>
        <dbReference type="HAMAP-Rule" id="MF_00265"/>
    </source>
</evidence>
<dbReference type="Proteomes" id="UP000253250">
    <property type="component" value="Unassembled WGS sequence"/>
</dbReference>
<evidence type="ECO:0000256" key="2">
    <source>
        <dbReference type="ARBA" id="ARBA00022722"/>
    </source>
</evidence>
<comment type="function">
    <text evidence="6">Toxic component of a toxin-antitoxin (TA) system. An RNase.</text>
</comment>
<dbReference type="GO" id="GO:0000287">
    <property type="term" value="F:magnesium ion binding"/>
    <property type="evidence" value="ECO:0007669"/>
    <property type="project" value="UniProtKB-UniRule"/>
</dbReference>
<proteinExistence type="inferred from homology"/>
<evidence type="ECO:0000256" key="1">
    <source>
        <dbReference type="ARBA" id="ARBA00022649"/>
    </source>
</evidence>
<accession>A0A368HEZ7</accession>
<evidence type="ECO:0000313" key="8">
    <source>
        <dbReference type="EMBL" id="RCN57016.1"/>
    </source>
</evidence>
<feature type="binding site" evidence="6">
    <location>
        <position position="103"/>
    </location>
    <ligand>
        <name>Mg(2+)</name>
        <dbReference type="ChEBI" id="CHEBI:18420"/>
    </ligand>
</feature>
<keyword evidence="3 6" id="KW-0479">Metal-binding</keyword>
<dbReference type="InterPro" id="IPR044153">
    <property type="entry name" value="PIN_Pae0151-like"/>
</dbReference>
<dbReference type="InterPro" id="IPR002716">
    <property type="entry name" value="PIN_dom"/>
</dbReference>
<dbReference type="EC" id="3.1.-.-" evidence="6"/>
<reference evidence="8 9" key="1">
    <citation type="submission" date="2018-02" db="EMBL/GenBank/DDBJ databases">
        <title>Insights into the biology of acidophilic members of the Acidiferrobacteraceae family derived from comparative genomic analyses.</title>
        <authorList>
            <person name="Issotta F."/>
            <person name="Thyssen C."/>
            <person name="Mena C."/>
            <person name="Moya A."/>
            <person name="Bellenberg S."/>
            <person name="Sproer C."/>
            <person name="Covarrubias P.C."/>
            <person name="Sand W."/>
            <person name="Quatrini R."/>
            <person name="Vera M."/>
        </authorList>
    </citation>
    <scope>NUCLEOTIDE SEQUENCE [LARGE SCALE GENOMIC DNA]</scope>
    <source>
        <strain evidence="9">m-1</strain>
    </source>
</reference>
<gene>
    <name evidence="6" type="primary">vapC</name>
    <name evidence="8" type="ORF">C4900_14945</name>
</gene>
<dbReference type="Pfam" id="PF01850">
    <property type="entry name" value="PIN"/>
    <property type="match status" value="1"/>
</dbReference>
<evidence type="ECO:0000256" key="5">
    <source>
        <dbReference type="ARBA" id="ARBA00022842"/>
    </source>
</evidence>
<evidence type="ECO:0000256" key="4">
    <source>
        <dbReference type="ARBA" id="ARBA00022801"/>
    </source>
</evidence>
<keyword evidence="1 6" id="KW-1277">Toxin-antitoxin system</keyword>
<dbReference type="OrthoDB" id="9798446at2"/>
<dbReference type="InterPro" id="IPR022907">
    <property type="entry name" value="VapC_family"/>
</dbReference>
<dbReference type="HAMAP" id="MF_00265">
    <property type="entry name" value="VapC_Nob1"/>
    <property type="match status" value="1"/>
</dbReference>
<dbReference type="PANTHER" id="PTHR35901">
    <property type="entry name" value="RIBONUCLEASE VAPC3"/>
    <property type="match status" value="1"/>
</dbReference>
<evidence type="ECO:0000313" key="9">
    <source>
        <dbReference type="Proteomes" id="UP000253250"/>
    </source>
</evidence>
<keyword evidence="2 6" id="KW-0540">Nuclease</keyword>
<evidence type="ECO:0000259" key="7">
    <source>
        <dbReference type="Pfam" id="PF01850"/>
    </source>
</evidence>
<dbReference type="CDD" id="cd09873">
    <property type="entry name" value="PIN_Pae0151-like"/>
    <property type="match status" value="1"/>
</dbReference>
<dbReference type="GO" id="GO:0016787">
    <property type="term" value="F:hydrolase activity"/>
    <property type="evidence" value="ECO:0007669"/>
    <property type="project" value="UniProtKB-KW"/>
</dbReference>